<reference evidence="3 4" key="1">
    <citation type="journal article" date="2017" name="ISME J.">
        <title>Energy and carbon metabolisms in a deep terrestrial subsurface fluid microbial community.</title>
        <authorList>
            <person name="Momper L."/>
            <person name="Jungbluth S.P."/>
            <person name="Lee M.D."/>
            <person name="Amend J.P."/>
        </authorList>
    </citation>
    <scope>NUCLEOTIDE SEQUENCE [LARGE SCALE GENOMIC DNA]</scope>
    <source>
        <strain evidence="3">SURF_17</strain>
    </source>
</reference>
<dbReference type="GO" id="GO:0019748">
    <property type="term" value="P:secondary metabolic process"/>
    <property type="evidence" value="ECO:0007669"/>
    <property type="project" value="TreeGrafter"/>
</dbReference>
<dbReference type="GO" id="GO:0016787">
    <property type="term" value="F:hydrolase activity"/>
    <property type="evidence" value="ECO:0007669"/>
    <property type="project" value="UniProtKB-KW"/>
</dbReference>
<dbReference type="InterPro" id="IPR032465">
    <property type="entry name" value="ACMSD"/>
</dbReference>
<dbReference type="GO" id="GO:0005737">
    <property type="term" value="C:cytoplasm"/>
    <property type="evidence" value="ECO:0007669"/>
    <property type="project" value="TreeGrafter"/>
</dbReference>
<protein>
    <submittedName>
        <fullName evidence="3">Amidohydrolase</fullName>
    </submittedName>
</protein>
<keyword evidence="1" id="KW-0456">Lyase</keyword>
<dbReference type="PANTHER" id="PTHR21240">
    <property type="entry name" value="2-AMINO-3-CARBOXYLMUCONATE-6-SEMIALDEHYDE DECARBOXYLASE"/>
    <property type="match status" value="1"/>
</dbReference>
<evidence type="ECO:0000259" key="2">
    <source>
        <dbReference type="Pfam" id="PF04909"/>
    </source>
</evidence>
<dbReference type="EMBL" id="QZKI01000043">
    <property type="protein sequence ID" value="RJP72599.1"/>
    <property type="molecule type" value="Genomic_DNA"/>
</dbReference>
<dbReference type="AlphaFoldDB" id="A0A419F2Z2"/>
<evidence type="ECO:0000313" key="3">
    <source>
        <dbReference type="EMBL" id="RJP72599.1"/>
    </source>
</evidence>
<comment type="caution">
    <text evidence="3">The sequence shown here is derived from an EMBL/GenBank/DDBJ whole genome shotgun (WGS) entry which is preliminary data.</text>
</comment>
<evidence type="ECO:0000313" key="4">
    <source>
        <dbReference type="Proteomes" id="UP000285961"/>
    </source>
</evidence>
<dbReference type="GO" id="GO:0016831">
    <property type="term" value="F:carboxy-lyase activity"/>
    <property type="evidence" value="ECO:0007669"/>
    <property type="project" value="InterPro"/>
</dbReference>
<dbReference type="Proteomes" id="UP000285961">
    <property type="component" value="Unassembled WGS sequence"/>
</dbReference>
<keyword evidence="3" id="KW-0378">Hydrolase</keyword>
<gene>
    <name evidence="3" type="ORF">C4532_05900</name>
</gene>
<dbReference type="InterPro" id="IPR032466">
    <property type="entry name" value="Metal_Hydrolase"/>
</dbReference>
<dbReference type="SUPFAM" id="SSF51556">
    <property type="entry name" value="Metallo-dependent hydrolases"/>
    <property type="match status" value="1"/>
</dbReference>
<dbReference type="CDD" id="cd01292">
    <property type="entry name" value="metallo-dependent_hydrolases"/>
    <property type="match status" value="1"/>
</dbReference>
<sequence>MADYLVVDAHVHTYKTPEIGLQAMGGAGQAGCNGTPEELLDILREAGIAKVVQVNMTPMREMYHAAVEKLPENQRKGEHPEIIATMSERVKRRNRWTCELAREHPELIAFPSIDPLMGSEAMVAEVEACAKDGAKGIKLHPAEGHYFPRDERLWPVYAKVQKLGLPIISHGGVFMMTDYEGGASYTRPSNFEPVLESFPKLKLVVAHLGHGYWNESVELAKKYPNVFFDTSAVISGVEHLQTLSASDAVSLIRTLGVERVMFGSDYPWFSPASSLKSFLQLSLTTDEKEKILGKNARRILKI</sequence>
<organism evidence="3 4">
    <name type="scientific">Candidatus Abyssobacteria bacterium SURF_17</name>
    <dbReference type="NCBI Taxonomy" id="2093361"/>
    <lineage>
        <taxon>Bacteria</taxon>
        <taxon>Pseudomonadati</taxon>
        <taxon>Candidatus Hydrogenedentota</taxon>
        <taxon>Candidatus Abyssobacteria</taxon>
    </lineage>
</organism>
<dbReference type="PANTHER" id="PTHR21240:SF28">
    <property type="entry name" value="ISO-OROTATE DECARBOXYLASE (EUROFUNG)"/>
    <property type="match status" value="1"/>
</dbReference>
<accession>A0A419F2Z2</accession>
<dbReference type="InterPro" id="IPR006680">
    <property type="entry name" value="Amidohydro-rel"/>
</dbReference>
<dbReference type="Gene3D" id="3.20.20.140">
    <property type="entry name" value="Metal-dependent hydrolases"/>
    <property type="match status" value="1"/>
</dbReference>
<proteinExistence type="predicted"/>
<feature type="domain" description="Amidohydrolase-related" evidence="2">
    <location>
        <begin position="87"/>
        <end position="301"/>
    </location>
</feature>
<evidence type="ECO:0000256" key="1">
    <source>
        <dbReference type="ARBA" id="ARBA00023239"/>
    </source>
</evidence>
<name>A0A419F2Z2_9BACT</name>
<dbReference type="Pfam" id="PF04909">
    <property type="entry name" value="Amidohydro_2"/>
    <property type="match status" value="1"/>
</dbReference>